<feature type="domain" description="PI4-kinase N-terminal" evidence="2">
    <location>
        <begin position="5"/>
        <end position="168"/>
    </location>
</feature>
<evidence type="ECO:0000256" key="1">
    <source>
        <dbReference type="ARBA" id="ARBA00006209"/>
    </source>
</evidence>
<dbReference type="EMBL" id="NBSK02000007">
    <property type="protein sequence ID" value="KAJ0195304.1"/>
    <property type="molecule type" value="Genomic_DNA"/>
</dbReference>
<evidence type="ECO:0000313" key="4">
    <source>
        <dbReference type="Proteomes" id="UP000235145"/>
    </source>
</evidence>
<reference evidence="3 4" key="1">
    <citation type="journal article" date="2017" name="Nat. Commun.">
        <title>Genome assembly with in vitro proximity ligation data and whole-genome triplication in lettuce.</title>
        <authorList>
            <person name="Reyes-Chin-Wo S."/>
            <person name="Wang Z."/>
            <person name="Yang X."/>
            <person name="Kozik A."/>
            <person name="Arikit S."/>
            <person name="Song C."/>
            <person name="Xia L."/>
            <person name="Froenicke L."/>
            <person name="Lavelle D.O."/>
            <person name="Truco M.J."/>
            <person name="Xia R."/>
            <person name="Zhu S."/>
            <person name="Xu C."/>
            <person name="Xu H."/>
            <person name="Xu X."/>
            <person name="Cox K."/>
            <person name="Korf I."/>
            <person name="Meyers B.C."/>
            <person name="Michelmore R.W."/>
        </authorList>
    </citation>
    <scope>NUCLEOTIDE SEQUENCE [LARGE SCALE GENOMIC DNA]</scope>
    <source>
        <strain evidence="4">cv. Salinas</strain>
        <tissue evidence="3">Seedlings</tissue>
    </source>
</reference>
<evidence type="ECO:0000259" key="2">
    <source>
        <dbReference type="Pfam" id="PF19274"/>
    </source>
</evidence>
<organism evidence="3 4">
    <name type="scientific">Lactuca sativa</name>
    <name type="common">Garden lettuce</name>
    <dbReference type="NCBI Taxonomy" id="4236"/>
    <lineage>
        <taxon>Eukaryota</taxon>
        <taxon>Viridiplantae</taxon>
        <taxon>Streptophyta</taxon>
        <taxon>Embryophyta</taxon>
        <taxon>Tracheophyta</taxon>
        <taxon>Spermatophyta</taxon>
        <taxon>Magnoliopsida</taxon>
        <taxon>eudicotyledons</taxon>
        <taxon>Gunneridae</taxon>
        <taxon>Pentapetalae</taxon>
        <taxon>asterids</taxon>
        <taxon>campanulids</taxon>
        <taxon>Asterales</taxon>
        <taxon>Asteraceae</taxon>
        <taxon>Cichorioideae</taxon>
        <taxon>Cichorieae</taxon>
        <taxon>Lactucinae</taxon>
        <taxon>Lactuca</taxon>
    </lineage>
</organism>
<dbReference type="InterPro" id="IPR045495">
    <property type="entry name" value="PI4K_N"/>
</dbReference>
<comment type="similarity">
    <text evidence="1">Belongs to the PI3/PI4-kinase family. Type III PI4K subfamily.</text>
</comment>
<dbReference type="Pfam" id="PF19274">
    <property type="entry name" value="PI4K_N"/>
    <property type="match status" value="1"/>
</dbReference>
<dbReference type="AlphaFoldDB" id="A0A9R1X241"/>
<keyword evidence="4" id="KW-1185">Reference proteome</keyword>
<protein>
    <recommendedName>
        <fullName evidence="2">PI4-kinase N-terminal domain-containing protein</fullName>
    </recommendedName>
</protein>
<name>A0A9R1X241_LACSA</name>
<gene>
    <name evidence="3" type="ORF">LSAT_V11C700370340</name>
</gene>
<accession>A0A9R1X241</accession>
<sequence length="277" mass="30657">MLFISLVGDAAKVRESTLAVHARFLIKSLSVREEHIQDVSVNLLSQLTERFLQVQILWKSSCLVSLLFSVNGDPPSSLVNGPASVDFVRSLYQSVVKEWIVDSLSYAPCTTQGLLQTATNVVSLLSEIKIGTWKTDCWMGKKTANILAVMASAAVASGENLKSIKAFNSFCVLLLYTLHEMIVASENAPLKLELEFEIAFHGVFGCRSLKNDNSEQIYVFSGMLGNFRKITLSTKSRFGEIRHNHIQDQKPTDFGLVDVYSVKQSSSDVVKVGNKFL</sequence>
<comment type="caution">
    <text evidence="3">The sequence shown here is derived from an EMBL/GenBank/DDBJ whole genome shotgun (WGS) entry which is preliminary data.</text>
</comment>
<proteinExistence type="inferred from homology"/>
<dbReference type="Proteomes" id="UP000235145">
    <property type="component" value="Unassembled WGS sequence"/>
</dbReference>
<evidence type="ECO:0000313" key="3">
    <source>
        <dbReference type="EMBL" id="KAJ0195304.1"/>
    </source>
</evidence>